<accession>A0A8S9ZJN8</accession>
<dbReference type="InterPro" id="IPR006342">
    <property type="entry name" value="FkbM_mtfrase"/>
</dbReference>
<dbReference type="EMBL" id="JABEBT010000073">
    <property type="protein sequence ID" value="KAF7633586.1"/>
    <property type="molecule type" value="Genomic_DNA"/>
</dbReference>
<dbReference type="AlphaFoldDB" id="A0A8S9ZJN8"/>
<keyword evidence="3" id="KW-1185">Reference proteome</keyword>
<dbReference type="Pfam" id="PF05050">
    <property type="entry name" value="Methyltransf_21"/>
    <property type="match status" value="1"/>
</dbReference>
<feature type="non-terminal residue" evidence="2">
    <location>
        <position position="1"/>
    </location>
</feature>
<evidence type="ECO:0000259" key="1">
    <source>
        <dbReference type="Pfam" id="PF05050"/>
    </source>
</evidence>
<gene>
    <name evidence="2" type="ORF">Mgra_00006994</name>
</gene>
<feature type="domain" description="Methyltransferase FkbM" evidence="1">
    <location>
        <begin position="109"/>
        <end position="260"/>
    </location>
</feature>
<evidence type="ECO:0000313" key="3">
    <source>
        <dbReference type="Proteomes" id="UP000605970"/>
    </source>
</evidence>
<dbReference type="Proteomes" id="UP000605970">
    <property type="component" value="Unassembled WGS sequence"/>
</dbReference>
<sequence length="318" mass="37509">FFEFLLSKIAKEIIIKTIIIENKPICLKHLLKFLNAIKEQKEQINIIRNNNQITNYEETVGNICFENYYIWKEYLLEHNPLKFGEAEIQYFGHYLIYSLYFLKFINPNNECNVVKIVPCIGVGHSIDAEIELKKQYPQCAFLLLDQDLVINVNLIENKLKGILINTTINSKNSYGLRTDAYEVKNCKFLFDYNLISLTIAFFDFFTNYNSKPVIDLLLLDVEGSEPSIFKLLTEQYNQLPVIICQLNVVIHIQSEYLNTFLKQQFLDNFELFINNSKFAMLENLMFKPDELFHKKLNMEIFHRKKCVLKNTKLICKSF</sequence>
<name>A0A8S9ZJN8_9BILA</name>
<organism evidence="2 3">
    <name type="scientific">Meloidogyne graminicola</name>
    <dbReference type="NCBI Taxonomy" id="189291"/>
    <lineage>
        <taxon>Eukaryota</taxon>
        <taxon>Metazoa</taxon>
        <taxon>Ecdysozoa</taxon>
        <taxon>Nematoda</taxon>
        <taxon>Chromadorea</taxon>
        <taxon>Rhabditida</taxon>
        <taxon>Tylenchina</taxon>
        <taxon>Tylenchomorpha</taxon>
        <taxon>Tylenchoidea</taxon>
        <taxon>Meloidogynidae</taxon>
        <taxon>Meloidogyninae</taxon>
        <taxon>Meloidogyne</taxon>
    </lineage>
</organism>
<comment type="caution">
    <text evidence="2">The sequence shown here is derived from an EMBL/GenBank/DDBJ whole genome shotgun (WGS) entry which is preliminary data.</text>
</comment>
<proteinExistence type="predicted"/>
<reference evidence="2" key="1">
    <citation type="journal article" date="2020" name="Ecol. Evol.">
        <title>Genome structure and content of the rice root-knot nematode (Meloidogyne graminicola).</title>
        <authorList>
            <person name="Phan N.T."/>
            <person name="Danchin E.G.J."/>
            <person name="Klopp C."/>
            <person name="Perfus-Barbeoch L."/>
            <person name="Kozlowski D.K."/>
            <person name="Koutsovoulos G.D."/>
            <person name="Lopez-Roques C."/>
            <person name="Bouchez O."/>
            <person name="Zahm M."/>
            <person name="Besnard G."/>
            <person name="Bellafiore S."/>
        </authorList>
    </citation>
    <scope>NUCLEOTIDE SEQUENCE</scope>
    <source>
        <strain evidence="2">VN-18</strain>
    </source>
</reference>
<protein>
    <submittedName>
        <fullName evidence="2">Methyltransf_21 domain-containing protein</fullName>
    </submittedName>
</protein>
<evidence type="ECO:0000313" key="2">
    <source>
        <dbReference type="EMBL" id="KAF7633586.1"/>
    </source>
</evidence>